<accession>A0A078GZJ3</accession>
<dbReference type="Gramene" id="CDY30642">
    <property type="protein sequence ID" value="CDY30642"/>
    <property type="gene ID" value="GSBRNA2T00045940001"/>
</dbReference>
<organism evidence="1 2">
    <name type="scientific">Brassica napus</name>
    <name type="common">Rape</name>
    <dbReference type="NCBI Taxonomy" id="3708"/>
    <lineage>
        <taxon>Eukaryota</taxon>
        <taxon>Viridiplantae</taxon>
        <taxon>Streptophyta</taxon>
        <taxon>Embryophyta</taxon>
        <taxon>Tracheophyta</taxon>
        <taxon>Spermatophyta</taxon>
        <taxon>Magnoliopsida</taxon>
        <taxon>eudicotyledons</taxon>
        <taxon>Gunneridae</taxon>
        <taxon>Pentapetalae</taxon>
        <taxon>rosids</taxon>
        <taxon>malvids</taxon>
        <taxon>Brassicales</taxon>
        <taxon>Brassicaceae</taxon>
        <taxon>Brassiceae</taxon>
        <taxon>Brassica</taxon>
    </lineage>
</organism>
<protein>
    <submittedName>
        <fullName evidence="1">BnaAnng04170D protein</fullName>
    </submittedName>
</protein>
<evidence type="ECO:0000313" key="1">
    <source>
        <dbReference type="EMBL" id="CDY30642.1"/>
    </source>
</evidence>
<gene>
    <name evidence="1" type="primary">BnaAnng04170D</name>
    <name evidence="1" type="ORF">GSBRNA2T00045940001</name>
</gene>
<dbReference type="AlphaFoldDB" id="A0A078GZJ3"/>
<proteinExistence type="predicted"/>
<dbReference type="EMBL" id="LK032256">
    <property type="protein sequence ID" value="CDY30642.1"/>
    <property type="molecule type" value="Genomic_DNA"/>
</dbReference>
<dbReference type="PaxDb" id="3708-A0A078GZJ3"/>
<name>A0A078GZJ3_BRANA</name>
<keyword evidence="2" id="KW-1185">Reference proteome</keyword>
<sequence>MKHKASKRLSLTWVSLLCISCFFLGVTFTSSKSPDILDTL</sequence>
<reference evidence="1 2" key="1">
    <citation type="journal article" date="2014" name="Science">
        <title>Plant genetics. Early allopolyploid evolution in the post-Neolithic Brassica napus oilseed genome.</title>
        <authorList>
            <person name="Chalhoub B."/>
            <person name="Denoeud F."/>
            <person name="Liu S."/>
            <person name="Parkin I.A."/>
            <person name="Tang H."/>
            <person name="Wang X."/>
            <person name="Chiquet J."/>
            <person name="Belcram H."/>
            <person name="Tong C."/>
            <person name="Samans B."/>
            <person name="Correa M."/>
            <person name="Da Silva C."/>
            <person name="Just J."/>
            <person name="Falentin C."/>
            <person name="Koh C.S."/>
            <person name="Le Clainche I."/>
            <person name="Bernard M."/>
            <person name="Bento P."/>
            <person name="Noel B."/>
            <person name="Labadie K."/>
            <person name="Alberti A."/>
            <person name="Charles M."/>
            <person name="Arnaud D."/>
            <person name="Guo H."/>
            <person name="Daviaud C."/>
            <person name="Alamery S."/>
            <person name="Jabbari K."/>
            <person name="Zhao M."/>
            <person name="Edger P.P."/>
            <person name="Chelaifa H."/>
            <person name="Tack D."/>
            <person name="Lassalle G."/>
            <person name="Mestiri I."/>
            <person name="Schnel N."/>
            <person name="Le Paslier M.C."/>
            <person name="Fan G."/>
            <person name="Renault V."/>
            <person name="Bayer P.E."/>
            <person name="Golicz A.A."/>
            <person name="Manoli S."/>
            <person name="Lee T.H."/>
            <person name="Thi V.H."/>
            <person name="Chalabi S."/>
            <person name="Hu Q."/>
            <person name="Fan C."/>
            <person name="Tollenaere R."/>
            <person name="Lu Y."/>
            <person name="Battail C."/>
            <person name="Shen J."/>
            <person name="Sidebottom C.H."/>
            <person name="Wang X."/>
            <person name="Canaguier A."/>
            <person name="Chauveau A."/>
            <person name="Berard A."/>
            <person name="Deniot G."/>
            <person name="Guan M."/>
            <person name="Liu Z."/>
            <person name="Sun F."/>
            <person name="Lim Y.P."/>
            <person name="Lyons E."/>
            <person name="Town C.D."/>
            <person name="Bancroft I."/>
            <person name="Wang X."/>
            <person name="Meng J."/>
            <person name="Ma J."/>
            <person name="Pires J.C."/>
            <person name="King G.J."/>
            <person name="Brunel D."/>
            <person name="Delourme R."/>
            <person name="Renard M."/>
            <person name="Aury J.M."/>
            <person name="Adams K.L."/>
            <person name="Batley J."/>
            <person name="Snowdon R.J."/>
            <person name="Tost J."/>
            <person name="Edwards D."/>
            <person name="Zhou Y."/>
            <person name="Hua W."/>
            <person name="Sharpe A.G."/>
            <person name="Paterson A.H."/>
            <person name="Guan C."/>
            <person name="Wincker P."/>
        </authorList>
    </citation>
    <scope>NUCLEOTIDE SEQUENCE [LARGE SCALE GENOMIC DNA]</scope>
    <source>
        <strain evidence="2">cv. Darmor-bzh</strain>
    </source>
</reference>
<evidence type="ECO:0000313" key="2">
    <source>
        <dbReference type="Proteomes" id="UP000028999"/>
    </source>
</evidence>
<dbReference type="Proteomes" id="UP000028999">
    <property type="component" value="Unassembled WGS sequence"/>
</dbReference>